<sequence>MPMKKKNGTTTKSKKKACKCSQHLQAGRAYR</sequence>
<evidence type="ECO:0000313" key="3">
    <source>
        <dbReference type="Proteomes" id="UP000555103"/>
    </source>
</evidence>
<accession>A0A840CUD2</accession>
<dbReference type="EMBL" id="JACIEP010000028">
    <property type="protein sequence ID" value="MBB4038289.1"/>
    <property type="molecule type" value="Genomic_DNA"/>
</dbReference>
<reference evidence="2 3" key="1">
    <citation type="submission" date="2020-08" db="EMBL/GenBank/DDBJ databases">
        <title>Genomic Encyclopedia of Type Strains, Phase IV (KMG-IV): sequencing the most valuable type-strain genomes for metagenomic binning, comparative biology and taxonomic classification.</title>
        <authorList>
            <person name="Goeker M."/>
        </authorList>
    </citation>
    <scope>NUCLEOTIDE SEQUENCE [LARGE SCALE GENOMIC DNA]</scope>
    <source>
        <strain evidence="2 3">DSM 104969</strain>
    </source>
</reference>
<gene>
    <name evidence="2" type="ORF">GGR21_004221</name>
</gene>
<feature type="region of interest" description="Disordered" evidence="1">
    <location>
        <begin position="1"/>
        <end position="31"/>
    </location>
</feature>
<evidence type="ECO:0000256" key="1">
    <source>
        <dbReference type="SAM" id="MobiDB-lite"/>
    </source>
</evidence>
<evidence type="ECO:0000313" key="2">
    <source>
        <dbReference type="EMBL" id="MBB4038289.1"/>
    </source>
</evidence>
<proteinExistence type="predicted"/>
<comment type="caution">
    <text evidence="2">The sequence shown here is derived from an EMBL/GenBank/DDBJ whole genome shotgun (WGS) entry which is preliminary data.</text>
</comment>
<dbReference type="AlphaFoldDB" id="A0A840CUD2"/>
<name>A0A840CUD2_9BACT</name>
<protein>
    <submittedName>
        <fullName evidence="2">Uncharacterized protein</fullName>
    </submittedName>
</protein>
<organism evidence="2 3">
    <name type="scientific">Dysgonomonas hofstadii</name>
    <dbReference type="NCBI Taxonomy" id="637886"/>
    <lineage>
        <taxon>Bacteria</taxon>
        <taxon>Pseudomonadati</taxon>
        <taxon>Bacteroidota</taxon>
        <taxon>Bacteroidia</taxon>
        <taxon>Bacteroidales</taxon>
        <taxon>Dysgonomonadaceae</taxon>
        <taxon>Dysgonomonas</taxon>
    </lineage>
</organism>
<feature type="compositionally biased region" description="Basic residues" evidence="1">
    <location>
        <begin position="1"/>
        <end position="18"/>
    </location>
</feature>
<keyword evidence="3" id="KW-1185">Reference proteome</keyword>
<dbReference type="Proteomes" id="UP000555103">
    <property type="component" value="Unassembled WGS sequence"/>
</dbReference>